<proteinExistence type="predicted"/>
<gene>
    <name evidence="1" type="ORF">OHJ16_04260</name>
</gene>
<keyword evidence="2" id="KW-1185">Reference proteome</keyword>
<organism evidence="1 2">
    <name type="scientific">Actinomyces israelii</name>
    <dbReference type="NCBI Taxonomy" id="1659"/>
    <lineage>
        <taxon>Bacteria</taxon>
        <taxon>Bacillati</taxon>
        <taxon>Actinomycetota</taxon>
        <taxon>Actinomycetes</taxon>
        <taxon>Actinomycetales</taxon>
        <taxon>Actinomycetaceae</taxon>
        <taxon>Actinomyces</taxon>
    </lineage>
</organism>
<reference evidence="1" key="1">
    <citation type="submission" date="2022-10" db="EMBL/GenBank/DDBJ databases">
        <title>Genome sequence of Actinomyces israelii ATCC 10048.</title>
        <authorList>
            <person name="Watt R.M."/>
            <person name="Tong W.M."/>
        </authorList>
    </citation>
    <scope>NUCLEOTIDE SEQUENCE</scope>
    <source>
        <strain evidence="1">ATCC 10048</strain>
    </source>
</reference>
<evidence type="ECO:0000313" key="2">
    <source>
        <dbReference type="Proteomes" id="UP001072034"/>
    </source>
</evidence>
<dbReference type="EMBL" id="JAPTMY010000006">
    <property type="protein sequence ID" value="MCZ0857255.1"/>
    <property type="molecule type" value="Genomic_DNA"/>
</dbReference>
<accession>A0ABT4I6A3</accession>
<evidence type="ECO:0008006" key="3">
    <source>
        <dbReference type="Google" id="ProtNLM"/>
    </source>
</evidence>
<dbReference type="Proteomes" id="UP001072034">
    <property type="component" value="Unassembled WGS sequence"/>
</dbReference>
<protein>
    <recommendedName>
        <fullName evidence="3">DUF3800 domain-containing protein</fullName>
    </recommendedName>
</protein>
<comment type="caution">
    <text evidence="1">The sequence shown here is derived from an EMBL/GenBank/DDBJ whole genome shotgun (WGS) entry which is preliminary data.</text>
</comment>
<sequence length="184" mass="21347">MRSSGMSWDLQRPFQVFADESEVGGFSIFIVMIRPSDVDVARRLLRRRLRRGQRSIHFAKERNEVRRAVLDDMVQYDLAVWAYRTRVKGVQGRRLCLRGVAQDLAETACTRLVLDRNDPAVKSDNQILRNWLGTTWGGTYDHLHDHEEILLSFADGVAWAWHRGGPWRLAVERLDFTMIEVQPA</sequence>
<evidence type="ECO:0000313" key="1">
    <source>
        <dbReference type="EMBL" id="MCZ0857255.1"/>
    </source>
</evidence>
<name>A0ABT4I6A3_9ACTO</name>
<dbReference type="RefSeq" id="WP_268916886.1">
    <property type="nucleotide sequence ID" value="NZ_JAPTMY010000006.1"/>
</dbReference>